<comment type="caution">
    <text evidence="3">The sequence shown here is derived from an EMBL/GenBank/DDBJ whole genome shotgun (WGS) entry which is preliminary data.</text>
</comment>
<dbReference type="Pfam" id="PF00059">
    <property type="entry name" value="Lectin_C"/>
    <property type="match status" value="1"/>
</dbReference>
<keyword evidence="1" id="KW-0732">Signal</keyword>
<dbReference type="AlphaFoldDB" id="A0A9Q1CFH1"/>
<reference evidence="3" key="1">
    <citation type="submission" date="2021-10" db="EMBL/GenBank/DDBJ databases">
        <title>Tropical sea cucumber genome reveals ecological adaptation and Cuvierian tubules defense mechanism.</title>
        <authorList>
            <person name="Chen T."/>
        </authorList>
    </citation>
    <scope>NUCLEOTIDE SEQUENCE</scope>
    <source>
        <strain evidence="3">Nanhai2018</strain>
        <tissue evidence="3">Muscle</tissue>
    </source>
</reference>
<proteinExistence type="predicted"/>
<dbReference type="InterPro" id="IPR001304">
    <property type="entry name" value="C-type_lectin-like"/>
</dbReference>
<gene>
    <name evidence="3" type="ORF">HOLleu_11645</name>
</gene>
<dbReference type="PROSITE" id="PS50041">
    <property type="entry name" value="C_TYPE_LECTIN_2"/>
    <property type="match status" value="1"/>
</dbReference>
<dbReference type="InterPro" id="IPR016186">
    <property type="entry name" value="C-type_lectin-like/link_sf"/>
</dbReference>
<feature type="domain" description="C-type lectin" evidence="2">
    <location>
        <begin position="34"/>
        <end position="172"/>
    </location>
</feature>
<accession>A0A9Q1CFH1</accession>
<dbReference type="OrthoDB" id="418245at2759"/>
<evidence type="ECO:0000313" key="3">
    <source>
        <dbReference type="EMBL" id="KAJ8044242.1"/>
    </source>
</evidence>
<evidence type="ECO:0000259" key="2">
    <source>
        <dbReference type="PROSITE" id="PS50041"/>
    </source>
</evidence>
<protein>
    <submittedName>
        <fullName evidence="3">Lectin 1</fullName>
    </submittedName>
</protein>
<dbReference type="Gene3D" id="3.10.100.10">
    <property type="entry name" value="Mannose-Binding Protein A, subunit A"/>
    <property type="match status" value="1"/>
</dbReference>
<dbReference type="EMBL" id="JAIZAY010000004">
    <property type="protein sequence ID" value="KAJ8044242.1"/>
    <property type="molecule type" value="Genomic_DNA"/>
</dbReference>
<keyword evidence="4" id="KW-1185">Reference proteome</keyword>
<dbReference type="SUPFAM" id="SSF56436">
    <property type="entry name" value="C-type lectin-like"/>
    <property type="match status" value="1"/>
</dbReference>
<feature type="chain" id="PRO_5040294105" evidence="1">
    <location>
        <begin position="23"/>
        <end position="181"/>
    </location>
</feature>
<evidence type="ECO:0000256" key="1">
    <source>
        <dbReference type="SAM" id="SignalP"/>
    </source>
</evidence>
<dbReference type="InterPro" id="IPR050111">
    <property type="entry name" value="C-type_lectin/snaclec_domain"/>
</dbReference>
<dbReference type="PANTHER" id="PTHR22803">
    <property type="entry name" value="MANNOSE, PHOSPHOLIPASE, LECTIN RECEPTOR RELATED"/>
    <property type="match status" value="1"/>
</dbReference>
<feature type="signal peptide" evidence="1">
    <location>
        <begin position="1"/>
        <end position="22"/>
    </location>
</feature>
<sequence>MQSQTIFLLGVLLVMLVGGSEACQIPCPPLWTGFKGKCYRLFHDKLLFADAEDACKALKLIDCNGDVLTTGHLASIHSEEEQQFLVSLVTSSLPLETDDPTEWDPQVFIGMVVGSSNSVQYWADESSFDYNGWFPGEPNNGPNSRGAIAAGTHSEGLWADVYNTARLRYICQLPCIKFRHD</sequence>
<dbReference type="SMART" id="SM00034">
    <property type="entry name" value="CLECT"/>
    <property type="match status" value="1"/>
</dbReference>
<name>A0A9Q1CFH1_HOLLE</name>
<dbReference type="InterPro" id="IPR016187">
    <property type="entry name" value="CTDL_fold"/>
</dbReference>
<evidence type="ECO:0000313" key="4">
    <source>
        <dbReference type="Proteomes" id="UP001152320"/>
    </source>
</evidence>
<organism evidence="3 4">
    <name type="scientific">Holothuria leucospilota</name>
    <name type="common">Black long sea cucumber</name>
    <name type="synonym">Mertensiothuria leucospilota</name>
    <dbReference type="NCBI Taxonomy" id="206669"/>
    <lineage>
        <taxon>Eukaryota</taxon>
        <taxon>Metazoa</taxon>
        <taxon>Echinodermata</taxon>
        <taxon>Eleutherozoa</taxon>
        <taxon>Echinozoa</taxon>
        <taxon>Holothuroidea</taxon>
        <taxon>Aspidochirotacea</taxon>
        <taxon>Aspidochirotida</taxon>
        <taxon>Holothuriidae</taxon>
        <taxon>Holothuria</taxon>
    </lineage>
</organism>
<dbReference type="Proteomes" id="UP001152320">
    <property type="component" value="Chromosome 4"/>
</dbReference>